<evidence type="ECO:0000256" key="1">
    <source>
        <dbReference type="SAM" id="MobiDB-lite"/>
    </source>
</evidence>
<evidence type="ECO:0000313" key="3">
    <source>
        <dbReference type="Proteomes" id="UP000005237"/>
    </source>
</evidence>
<keyword evidence="3" id="KW-1185">Reference proteome</keyword>
<dbReference type="AlphaFoldDB" id="A0A8R1I762"/>
<sequence>MGLAAKSGSHSRVTAESQQRRAPCHSSVAHSALTGFRDAVIIGIAILGGNRSDEALDSGWNTGWNSDLTILLIGMKKER</sequence>
<reference evidence="2" key="2">
    <citation type="submission" date="2022-06" db="UniProtKB">
        <authorList>
            <consortium name="EnsemblMetazoa"/>
        </authorList>
    </citation>
    <scope>IDENTIFICATION</scope>
    <source>
        <strain evidence="2">DF5081</strain>
    </source>
</reference>
<evidence type="ECO:0000313" key="2">
    <source>
        <dbReference type="EnsemblMetazoa" id="CJA26764.1"/>
    </source>
</evidence>
<reference evidence="3" key="1">
    <citation type="submission" date="2010-08" db="EMBL/GenBank/DDBJ databases">
        <authorList>
            <consortium name="Caenorhabditis japonica Sequencing Consortium"/>
            <person name="Wilson R.K."/>
        </authorList>
    </citation>
    <scope>NUCLEOTIDE SEQUENCE [LARGE SCALE GENOMIC DNA]</scope>
    <source>
        <strain evidence="3">DF5081</strain>
    </source>
</reference>
<feature type="compositionally biased region" description="Polar residues" evidence="1">
    <location>
        <begin position="8"/>
        <end position="17"/>
    </location>
</feature>
<protein>
    <submittedName>
        <fullName evidence="2">Uncharacterized protein</fullName>
    </submittedName>
</protein>
<organism evidence="2 3">
    <name type="scientific">Caenorhabditis japonica</name>
    <dbReference type="NCBI Taxonomy" id="281687"/>
    <lineage>
        <taxon>Eukaryota</taxon>
        <taxon>Metazoa</taxon>
        <taxon>Ecdysozoa</taxon>
        <taxon>Nematoda</taxon>
        <taxon>Chromadorea</taxon>
        <taxon>Rhabditida</taxon>
        <taxon>Rhabditina</taxon>
        <taxon>Rhabditomorpha</taxon>
        <taxon>Rhabditoidea</taxon>
        <taxon>Rhabditidae</taxon>
        <taxon>Peloderinae</taxon>
        <taxon>Caenorhabditis</taxon>
    </lineage>
</organism>
<dbReference type="EnsemblMetazoa" id="CJA26764.1">
    <property type="protein sequence ID" value="CJA26764.1"/>
    <property type="gene ID" value="WBGene00182336"/>
</dbReference>
<accession>A0A8R1I762</accession>
<feature type="region of interest" description="Disordered" evidence="1">
    <location>
        <begin position="1"/>
        <end position="26"/>
    </location>
</feature>
<proteinExistence type="predicted"/>
<name>A0A8R1I762_CAEJA</name>
<dbReference type="Proteomes" id="UP000005237">
    <property type="component" value="Unassembled WGS sequence"/>
</dbReference>